<evidence type="ECO:0000256" key="1">
    <source>
        <dbReference type="SAM" id="MobiDB-lite"/>
    </source>
</evidence>
<dbReference type="AlphaFoldDB" id="A0A9P8PQH5"/>
<accession>A0A9P8PQH5</accession>
<keyword evidence="3" id="KW-1185">Reference proteome</keyword>
<evidence type="ECO:0000313" key="3">
    <source>
        <dbReference type="Proteomes" id="UP000769528"/>
    </source>
</evidence>
<gene>
    <name evidence="2" type="ORF">WICMUC_002079</name>
</gene>
<feature type="region of interest" description="Disordered" evidence="1">
    <location>
        <begin position="151"/>
        <end position="181"/>
    </location>
</feature>
<proteinExistence type="predicted"/>
<dbReference type="EMBL" id="JAEUBF010000637">
    <property type="protein sequence ID" value="KAH3676448.1"/>
    <property type="molecule type" value="Genomic_DNA"/>
</dbReference>
<comment type="caution">
    <text evidence="2">The sequence shown here is derived from an EMBL/GenBank/DDBJ whole genome shotgun (WGS) entry which is preliminary data.</text>
</comment>
<reference evidence="2" key="1">
    <citation type="journal article" date="2021" name="Open Biol.">
        <title>Shared evolutionary footprints suggest mitochondrial oxidative damage underlies multiple complex I losses in fungi.</title>
        <authorList>
            <person name="Schikora-Tamarit M.A."/>
            <person name="Marcet-Houben M."/>
            <person name="Nosek J."/>
            <person name="Gabaldon T."/>
        </authorList>
    </citation>
    <scope>NUCLEOTIDE SEQUENCE</scope>
    <source>
        <strain evidence="2">CBS6341</strain>
    </source>
</reference>
<dbReference type="Proteomes" id="UP000769528">
    <property type="component" value="Unassembled WGS sequence"/>
</dbReference>
<name>A0A9P8PQH5_9ASCO</name>
<reference evidence="2" key="2">
    <citation type="submission" date="2021-01" db="EMBL/GenBank/DDBJ databases">
        <authorList>
            <person name="Schikora-Tamarit M.A."/>
        </authorList>
    </citation>
    <scope>NUCLEOTIDE SEQUENCE</scope>
    <source>
        <strain evidence="2">CBS6341</strain>
    </source>
</reference>
<sequence>MLRISLVHKQFHGSLRTLVSKADKIKSQTIKKSQTHPTNSSHKEIEDDPAIASYLSNFNMISKATDFETKHTDIETLDPPTTDNKVKKSDWVKDKLNKKTSNIGIENNRTIQKLKSKSNDPNKSKNPQEERHMQINGKQLTKFLKNLNVQNNDLNDSTNKVYNNPSKKNTNRKKYASIPIS</sequence>
<evidence type="ECO:0000313" key="2">
    <source>
        <dbReference type="EMBL" id="KAH3676448.1"/>
    </source>
</evidence>
<feature type="compositionally biased region" description="Polar residues" evidence="1">
    <location>
        <begin position="151"/>
        <end position="168"/>
    </location>
</feature>
<dbReference type="OrthoDB" id="10652693at2759"/>
<protein>
    <submittedName>
        <fullName evidence="2">Uncharacterized protein</fullName>
    </submittedName>
</protein>
<organism evidence="2 3">
    <name type="scientific">Wickerhamomyces mucosus</name>
    <dbReference type="NCBI Taxonomy" id="1378264"/>
    <lineage>
        <taxon>Eukaryota</taxon>
        <taxon>Fungi</taxon>
        <taxon>Dikarya</taxon>
        <taxon>Ascomycota</taxon>
        <taxon>Saccharomycotina</taxon>
        <taxon>Saccharomycetes</taxon>
        <taxon>Phaffomycetales</taxon>
        <taxon>Wickerhamomycetaceae</taxon>
        <taxon>Wickerhamomyces</taxon>
    </lineage>
</organism>